<evidence type="ECO:0000313" key="1">
    <source>
        <dbReference type="EMBL" id="MFD0979645.1"/>
    </source>
</evidence>
<name>A0ABW3IPG1_9RHOB</name>
<organism evidence="1 2">
    <name type="scientific">Tropicimonas aquimaris</name>
    <dbReference type="NCBI Taxonomy" id="914152"/>
    <lineage>
        <taxon>Bacteria</taxon>
        <taxon>Pseudomonadati</taxon>
        <taxon>Pseudomonadota</taxon>
        <taxon>Alphaproteobacteria</taxon>
        <taxon>Rhodobacterales</taxon>
        <taxon>Roseobacteraceae</taxon>
        <taxon>Tropicimonas</taxon>
    </lineage>
</organism>
<proteinExistence type="predicted"/>
<dbReference type="RefSeq" id="WP_386073970.1">
    <property type="nucleotide sequence ID" value="NZ_JBHTJT010000008.1"/>
</dbReference>
<dbReference type="EMBL" id="JBHTJT010000008">
    <property type="protein sequence ID" value="MFD0979645.1"/>
    <property type="molecule type" value="Genomic_DNA"/>
</dbReference>
<comment type="caution">
    <text evidence="1">The sequence shown here is derived from an EMBL/GenBank/DDBJ whole genome shotgun (WGS) entry which is preliminary data.</text>
</comment>
<evidence type="ECO:0000313" key="2">
    <source>
        <dbReference type="Proteomes" id="UP001597108"/>
    </source>
</evidence>
<sequence length="259" mass="28499">MKTFSFAAFILVMFVIFVINTGVASHLAGPVLKNGETPDSAQRASAFKGMITGMLSGKEILMGYRRFDAAVEDGKLVFHGGAFTFEDRDAPETFVPYVFEFDGTAFTGISPRHVPDVEAYFARYDAAYPVPTAAPASDCVNPRPEGVTAEGVPLRAPILCRLPSLLPDGETAMIGILYPDPTALPLADGDATCRGEVRHWQSLPGFEDIGIVFCVVMDRAFERDAYSAVNWMDVIFYQAYGTRLLNMRADRRNFQSIER</sequence>
<protein>
    <submittedName>
        <fullName evidence="1">Uncharacterized protein</fullName>
    </submittedName>
</protein>
<dbReference type="Proteomes" id="UP001597108">
    <property type="component" value="Unassembled WGS sequence"/>
</dbReference>
<reference evidence="2" key="1">
    <citation type="journal article" date="2019" name="Int. J. Syst. Evol. Microbiol.">
        <title>The Global Catalogue of Microorganisms (GCM) 10K type strain sequencing project: providing services to taxonomists for standard genome sequencing and annotation.</title>
        <authorList>
            <consortium name="The Broad Institute Genomics Platform"/>
            <consortium name="The Broad Institute Genome Sequencing Center for Infectious Disease"/>
            <person name="Wu L."/>
            <person name="Ma J."/>
        </authorList>
    </citation>
    <scope>NUCLEOTIDE SEQUENCE [LARGE SCALE GENOMIC DNA]</scope>
    <source>
        <strain evidence="2">CCUG 60524</strain>
    </source>
</reference>
<keyword evidence="2" id="KW-1185">Reference proteome</keyword>
<accession>A0ABW3IPG1</accession>
<gene>
    <name evidence="1" type="ORF">ACFQ2S_08260</name>
</gene>